<proteinExistence type="predicted"/>
<accession>A0ABY5N3R8</accession>
<name>A0ABY5N3R8_9ACTN</name>
<gene>
    <name evidence="2" type="ORF">NRO40_10180</name>
</gene>
<keyword evidence="3" id="KW-1185">Reference proteome</keyword>
<dbReference type="RefSeq" id="WP_257375383.1">
    <property type="nucleotide sequence ID" value="NZ_CP102332.1"/>
</dbReference>
<sequence length="42" mass="4101">MLLLWGALLVTTVVNPSAAEGNAAVATAVVAAVYAPKFDGAG</sequence>
<reference evidence="2" key="1">
    <citation type="submission" date="2022-08" db="EMBL/GenBank/DDBJ databases">
        <title>Streptomyces changanensis sp. nov., an actinomycete isolated from soil.</title>
        <authorList>
            <person name="Wu H."/>
            <person name="Han L."/>
        </authorList>
    </citation>
    <scope>NUCLEOTIDE SEQUENCE</scope>
    <source>
        <strain evidence="2">HL-66</strain>
    </source>
</reference>
<feature type="signal peptide" evidence="1">
    <location>
        <begin position="1"/>
        <end position="19"/>
    </location>
</feature>
<dbReference type="EMBL" id="CP102332">
    <property type="protein sequence ID" value="UUS31171.1"/>
    <property type="molecule type" value="Genomic_DNA"/>
</dbReference>
<evidence type="ECO:0000313" key="2">
    <source>
        <dbReference type="EMBL" id="UUS31171.1"/>
    </source>
</evidence>
<organism evidence="2 3">
    <name type="scientific">Streptomyces changanensis</name>
    <dbReference type="NCBI Taxonomy" id="2964669"/>
    <lineage>
        <taxon>Bacteria</taxon>
        <taxon>Bacillati</taxon>
        <taxon>Actinomycetota</taxon>
        <taxon>Actinomycetes</taxon>
        <taxon>Kitasatosporales</taxon>
        <taxon>Streptomycetaceae</taxon>
        <taxon>Streptomyces</taxon>
    </lineage>
</organism>
<dbReference type="Proteomes" id="UP001060150">
    <property type="component" value="Chromosome"/>
</dbReference>
<evidence type="ECO:0000313" key="3">
    <source>
        <dbReference type="Proteomes" id="UP001060150"/>
    </source>
</evidence>
<feature type="chain" id="PRO_5046643502" evidence="1">
    <location>
        <begin position="20"/>
        <end position="42"/>
    </location>
</feature>
<protein>
    <submittedName>
        <fullName evidence="2">Uncharacterized protein</fullName>
    </submittedName>
</protein>
<keyword evidence="1" id="KW-0732">Signal</keyword>
<evidence type="ECO:0000256" key="1">
    <source>
        <dbReference type="SAM" id="SignalP"/>
    </source>
</evidence>